<feature type="transmembrane region" description="Helical" evidence="11">
    <location>
        <begin position="27"/>
        <end position="48"/>
    </location>
</feature>
<dbReference type="Pfam" id="PF21687">
    <property type="entry name" value="T2SSK_1st"/>
    <property type="match status" value="1"/>
</dbReference>
<dbReference type="Proteomes" id="UP001059934">
    <property type="component" value="Chromosome"/>
</dbReference>
<dbReference type="PANTHER" id="PTHR38831:SF1">
    <property type="entry name" value="TYPE II SECRETION SYSTEM PROTEIN K-RELATED"/>
    <property type="match status" value="1"/>
</dbReference>
<dbReference type="SUPFAM" id="SSF158544">
    <property type="entry name" value="GspK insert domain-like"/>
    <property type="match status" value="1"/>
</dbReference>
<reference evidence="14" key="1">
    <citation type="submission" date="2022-08" db="EMBL/GenBank/DDBJ databases">
        <title>Catabolic pathway analysis in culturable SAR92 clade bacteria reveals their overlooked roles in DMSP degradation in coastal seas.</title>
        <authorList>
            <person name="He X."/>
            <person name="Zhang X."/>
            <person name="Zhang Y."/>
        </authorList>
    </citation>
    <scope>NUCLEOTIDE SEQUENCE</scope>
    <source>
        <strain evidence="14">H455</strain>
    </source>
</reference>
<keyword evidence="9 11" id="KW-0472">Membrane</keyword>
<dbReference type="SUPFAM" id="SSF54523">
    <property type="entry name" value="Pili subunits"/>
    <property type="match status" value="1"/>
</dbReference>
<keyword evidence="8 11" id="KW-1133">Transmembrane helix</keyword>
<evidence type="ECO:0000256" key="8">
    <source>
        <dbReference type="ARBA" id="ARBA00022989"/>
    </source>
</evidence>
<gene>
    <name evidence="14" type="primary">gspK</name>
    <name evidence="14" type="ORF">NYF23_13035</name>
</gene>
<evidence type="ECO:0000256" key="2">
    <source>
        <dbReference type="ARBA" id="ARBA00007246"/>
    </source>
</evidence>
<keyword evidence="7" id="KW-0653">Protein transport</keyword>
<evidence type="ECO:0000256" key="3">
    <source>
        <dbReference type="ARBA" id="ARBA00022448"/>
    </source>
</evidence>
<comment type="subcellular location">
    <subcellularLocation>
        <location evidence="1">Cell inner membrane</location>
    </subcellularLocation>
</comment>
<dbReference type="PANTHER" id="PTHR38831">
    <property type="entry name" value="TYPE II SECRETION SYSTEM PROTEIN K"/>
    <property type="match status" value="1"/>
</dbReference>
<keyword evidence="4" id="KW-1003">Cell membrane</keyword>
<evidence type="ECO:0000259" key="12">
    <source>
        <dbReference type="Pfam" id="PF03934"/>
    </source>
</evidence>
<dbReference type="Gene3D" id="1.10.40.60">
    <property type="entry name" value="EpsJ-like"/>
    <property type="match status" value="2"/>
</dbReference>
<evidence type="ECO:0000256" key="10">
    <source>
        <dbReference type="SAM" id="MobiDB-lite"/>
    </source>
</evidence>
<feature type="domain" description="T2SS protein K first SAM-like" evidence="13">
    <location>
        <begin position="120"/>
        <end position="235"/>
    </location>
</feature>
<evidence type="ECO:0000256" key="11">
    <source>
        <dbReference type="SAM" id="Phobius"/>
    </source>
</evidence>
<dbReference type="InterPro" id="IPR045584">
    <property type="entry name" value="Pilin-like"/>
</dbReference>
<evidence type="ECO:0000259" key="13">
    <source>
        <dbReference type="Pfam" id="PF21687"/>
    </source>
</evidence>
<dbReference type="EMBL" id="CP103416">
    <property type="protein sequence ID" value="UVW34923.1"/>
    <property type="molecule type" value="Genomic_DNA"/>
</dbReference>
<dbReference type="Pfam" id="PF03934">
    <property type="entry name" value="T2SSK"/>
    <property type="match status" value="1"/>
</dbReference>
<evidence type="ECO:0000313" key="14">
    <source>
        <dbReference type="EMBL" id="UVW34923.1"/>
    </source>
</evidence>
<evidence type="ECO:0000256" key="9">
    <source>
        <dbReference type="ARBA" id="ARBA00023136"/>
    </source>
</evidence>
<dbReference type="InterPro" id="IPR005628">
    <property type="entry name" value="GspK"/>
</dbReference>
<keyword evidence="3" id="KW-0813">Transport</keyword>
<dbReference type="NCBIfam" id="NF037980">
    <property type="entry name" value="T2SS_GspK"/>
    <property type="match status" value="1"/>
</dbReference>
<feature type="domain" description="T2SS protein K second SAM-like" evidence="12">
    <location>
        <begin position="240"/>
        <end position="282"/>
    </location>
</feature>
<protein>
    <submittedName>
        <fullName evidence="14">Type II secretion system minor pseudopilin GspK</fullName>
    </submittedName>
</protein>
<organism evidence="14 15">
    <name type="scientific">SAR92 clade bacterium H455</name>
    <dbReference type="NCBI Taxonomy" id="2974818"/>
    <lineage>
        <taxon>Bacteria</taxon>
        <taxon>Pseudomonadati</taxon>
        <taxon>Pseudomonadota</taxon>
        <taxon>Gammaproteobacteria</taxon>
        <taxon>Cellvibrionales</taxon>
        <taxon>Porticoccaceae</taxon>
        <taxon>SAR92 clade</taxon>
    </lineage>
</organism>
<evidence type="ECO:0000256" key="1">
    <source>
        <dbReference type="ARBA" id="ARBA00004533"/>
    </source>
</evidence>
<evidence type="ECO:0000256" key="6">
    <source>
        <dbReference type="ARBA" id="ARBA00022692"/>
    </source>
</evidence>
<keyword evidence="5" id="KW-0997">Cell inner membrane</keyword>
<evidence type="ECO:0000256" key="5">
    <source>
        <dbReference type="ARBA" id="ARBA00022519"/>
    </source>
</evidence>
<evidence type="ECO:0000313" key="15">
    <source>
        <dbReference type="Proteomes" id="UP001059934"/>
    </source>
</evidence>
<dbReference type="InterPro" id="IPR049179">
    <property type="entry name" value="T2SSK_SAM-like_2nd"/>
</dbReference>
<dbReference type="InterPro" id="IPR038072">
    <property type="entry name" value="GspK_central_sf"/>
</dbReference>
<keyword evidence="15" id="KW-1185">Reference proteome</keyword>
<keyword evidence="6 11" id="KW-0812">Transmembrane</keyword>
<sequence length="409" mass="44957">MSMGTKQTPLVGFGRCSRSRPQRQSGVALLATLILVLALTLILGNIFYRHQIDVSQATGSLHGDQAVLLAISAESWARDLLASDNDDPEVDHFGEDWAQAIPLLPVDGGTIVGCLVDLESRVNINNFSSYTDASLRAERKANANNNMGLVKLWENLLQNMGFVVDESRVSVIVDWLDKGDELIGPAGAEQSDYSGFNPPRFPANTDIADTAELAAMAGYSLAEVQRLMPFMSALPGPTTININSAPEQVLMALSGDLGIDFVDMVLDNRPFLTLQEFYQAIDIRLMVGEPALAIRWPAKLIDVKSDFFQLNLEVTLGQSRLEVKSIMQRGERGRPAVIRREITVVPAGVTTVPSRSNDTDDENADDFSGSGRDRFLDQDEYDREYYLRPICEIADSYTTGDLDDSGEQF</sequence>
<proteinExistence type="inferred from homology"/>
<name>A0ABY5TM37_9GAMM</name>
<dbReference type="Gene3D" id="3.30.1300.30">
    <property type="entry name" value="GSPII I/J protein-like"/>
    <property type="match status" value="1"/>
</dbReference>
<evidence type="ECO:0000256" key="4">
    <source>
        <dbReference type="ARBA" id="ARBA00022475"/>
    </source>
</evidence>
<feature type="region of interest" description="Disordered" evidence="10">
    <location>
        <begin position="350"/>
        <end position="374"/>
    </location>
</feature>
<comment type="similarity">
    <text evidence="2">Belongs to the GSP K family.</text>
</comment>
<dbReference type="InterPro" id="IPR049031">
    <property type="entry name" value="T2SSK_SAM-like_1st"/>
</dbReference>
<evidence type="ECO:0000256" key="7">
    <source>
        <dbReference type="ARBA" id="ARBA00022927"/>
    </source>
</evidence>
<accession>A0ABY5TM37</accession>